<dbReference type="InterPro" id="IPR050275">
    <property type="entry name" value="PGM_Phosphatase"/>
</dbReference>
<dbReference type="Proteomes" id="UP000749471">
    <property type="component" value="Unassembled WGS sequence"/>
</dbReference>
<dbReference type="SMART" id="SM00855">
    <property type="entry name" value="PGAM"/>
    <property type="match status" value="1"/>
</dbReference>
<dbReference type="EMBL" id="JAHLPM010000017">
    <property type="protein sequence ID" value="MBU5439619.1"/>
    <property type="molecule type" value="Genomic_DNA"/>
</dbReference>
<organism evidence="1 2">
    <name type="scientific">Tissierella simiarum</name>
    <dbReference type="NCBI Taxonomy" id="2841534"/>
    <lineage>
        <taxon>Bacteria</taxon>
        <taxon>Bacillati</taxon>
        <taxon>Bacillota</taxon>
        <taxon>Tissierellia</taxon>
        <taxon>Tissierellales</taxon>
        <taxon>Tissierellaceae</taxon>
        <taxon>Tissierella</taxon>
    </lineage>
</organism>
<dbReference type="PANTHER" id="PTHR48100:SF59">
    <property type="entry name" value="ADENOSYLCOBALAMIN_ALPHA-RIBAZOLE PHOSPHATASE"/>
    <property type="match status" value="1"/>
</dbReference>
<dbReference type="CDD" id="cd07067">
    <property type="entry name" value="HP_PGM_like"/>
    <property type="match status" value="1"/>
</dbReference>
<gene>
    <name evidence="1" type="ORF">KQI42_16515</name>
</gene>
<proteinExistence type="predicted"/>
<sequence>MMTKIYFVRHAEPDIKIKDDMTRPLTERGIIDSIKIKNYLENKSISRIYSSPFKRAVDTIKSFADSIGLEIRLVYDLRERNIGTWVDDFTNFAMRQWEDFGYKLEGGENLKEVQVRNINALYEILEKNRGENIVVGTHGTALSTIIKYFNPNFGYEDFERIRPIMPYIIRFEFDGAEFVSMKELKY</sequence>
<evidence type="ECO:0000313" key="2">
    <source>
        <dbReference type="Proteomes" id="UP000749471"/>
    </source>
</evidence>
<protein>
    <submittedName>
        <fullName evidence="1">Histidine phosphatase family protein</fullName>
    </submittedName>
</protein>
<reference evidence="1 2" key="1">
    <citation type="submission" date="2021-06" db="EMBL/GenBank/DDBJ databases">
        <authorList>
            <person name="Sun Q."/>
            <person name="Li D."/>
        </authorList>
    </citation>
    <scope>NUCLEOTIDE SEQUENCE [LARGE SCALE GENOMIC DNA]</scope>
    <source>
        <strain evidence="1 2">MSJ-40</strain>
    </source>
</reference>
<evidence type="ECO:0000313" key="1">
    <source>
        <dbReference type="EMBL" id="MBU5439619.1"/>
    </source>
</evidence>
<dbReference type="PANTHER" id="PTHR48100">
    <property type="entry name" value="BROAD-SPECIFICITY PHOSPHATASE YOR283W-RELATED"/>
    <property type="match status" value="1"/>
</dbReference>
<name>A0ABS6E9M0_9FIRM</name>
<comment type="caution">
    <text evidence="1">The sequence shown here is derived from an EMBL/GenBank/DDBJ whole genome shotgun (WGS) entry which is preliminary data.</text>
</comment>
<dbReference type="RefSeq" id="WP_216521348.1">
    <property type="nucleotide sequence ID" value="NZ_JAHLPM010000017.1"/>
</dbReference>
<dbReference type="Pfam" id="PF00300">
    <property type="entry name" value="His_Phos_1"/>
    <property type="match status" value="1"/>
</dbReference>
<accession>A0ABS6E9M0</accession>
<dbReference type="InterPro" id="IPR013078">
    <property type="entry name" value="His_Pase_superF_clade-1"/>
</dbReference>
<keyword evidence="2" id="KW-1185">Reference proteome</keyword>